<dbReference type="CDD" id="cd13597">
    <property type="entry name" value="PBP2_lipoprotein_Tp32"/>
    <property type="match status" value="1"/>
</dbReference>
<keyword evidence="10" id="KW-1185">Reference proteome</keyword>
<evidence type="ECO:0000256" key="8">
    <source>
        <dbReference type="SAM" id="SignalP"/>
    </source>
</evidence>
<evidence type="ECO:0000256" key="6">
    <source>
        <dbReference type="PIRNR" id="PIRNR002854"/>
    </source>
</evidence>
<evidence type="ECO:0000256" key="3">
    <source>
        <dbReference type="ARBA" id="ARBA00023136"/>
    </source>
</evidence>
<name>A0A511V5T4_9BACL</name>
<keyword evidence="4" id="KW-0564">Palmitate</keyword>
<gene>
    <name evidence="9" type="primary">metQ2</name>
    <name evidence="9" type="ORF">ADA01nite_00120</name>
</gene>
<dbReference type="EMBL" id="BJXX01000002">
    <property type="protein sequence ID" value="GEN32552.1"/>
    <property type="molecule type" value="Genomic_DNA"/>
</dbReference>
<sequence length="282" mass="31069">MMKKWIVAMILLLTVGVLAACGGGGNNSDQKADGSDQKQETKKIVVGASAVPHAEILEHVKDKLKEQGVEMEVKVFDDYVLPNTALEEKQIDANYFQTVPYLDEFNKKHNTHIKALDGIHLEPMGLYPGKEKAAEPKNGAVIAIPDDVSNGARALKLIESKGWIKLTPGKELNSLSKQDIVENPHNIQIKEMQASMLPRAINEVDYAVINGNYAMEGGLTFDQALAVEKKDSDAAKTFANIVAVKEGDENREEIKKLIEVLKSEDVKKFIDEKYKGAVIPVF</sequence>
<proteinExistence type="inferred from homology"/>
<keyword evidence="3" id="KW-0472">Membrane</keyword>
<reference evidence="9 10" key="1">
    <citation type="submission" date="2019-07" db="EMBL/GenBank/DDBJ databases">
        <title>Whole genome shotgun sequence of Aneurinibacillus danicus NBRC 102444.</title>
        <authorList>
            <person name="Hosoyama A."/>
            <person name="Uohara A."/>
            <person name="Ohji S."/>
            <person name="Ichikawa N."/>
        </authorList>
    </citation>
    <scope>NUCLEOTIDE SEQUENCE [LARGE SCALE GENOMIC DNA]</scope>
    <source>
        <strain evidence="9 10">NBRC 102444</strain>
    </source>
</reference>
<feature type="signal peptide" evidence="8">
    <location>
        <begin position="1"/>
        <end position="19"/>
    </location>
</feature>
<evidence type="ECO:0000313" key="9">
    <source>
        <dbReference type="EMBL" id="GEN32552.1"/>
    </source>
</evidence>
<feature type="chain" id="PRO_5038437887" description="Lipoprotein" evidence="8">
    <location>
        <begin position="20"/>
        <end position="282"/>
    </location>
</feature>
<evidence type="ECO:0000256" key="7">
    <source>
        <dbReference type="PIRSR" id="PIRSR002854-1"/>
    </source>
</evidence>
<comment type="subcellular location">
    <subcellularLocation>
        <location evidence="1">Membrane</location>
        <topology evidence="1">Lipid-anchor</topology>
    </subcellularLocation>
</comment>
<evidence type="ECO:0000256" key="5">
    <source>
        <dbReference type="ARBA" id="ARBA00023288"/>
    </source>
</evidence>
<accession>A0A511V5T4</accession>
<evidence type="ECO:0000256" key="2">
    <source>
        <dbReference type="ARBA" id="ARBA00022729"/>
    </source>
</evidence>
<dbReference type="PANTHER" id="PTHR30429">
    <property type="entry name" value="D-METHIONINE-BINDING LIPOPROTEIN METQ"/>
    <property type="match status" value="1"/>
</dbReference>
<protein>
    <recommendedName>
        <fullName evidence="6">Lipoprotein</fullName>
    </recommendedName>
</protein>
<evidence type="ECO:0000313" key="10">
    <source>
        <dbReference type="Proteomes" id="UP000321157"/>
    </source>
</evidence>
<dbReference type="PROSITE" id="PS51257">
    <property type="entry name" value="PROKAR_LIPOPROTEIN"/>
    <property type="match status" value="1"/>
</dbReference>
<dbReference type="AlphaFoldDB" id="A0A511V5T4"/>
<evidence type="ECO:0000256" key="4">
    <source>
        <dbReference type="ARBA" id="ARBA00023139"/>
    </source>
</evidence>
<dbReference type="RefSeq" id="WP_218029512.1">
    <property type="nucleotide sequence ID" value="NZ_BJXX01000002.1"/>
</dbReference>
<dbReference type="SUPFAM" id="SSF53850">
    <property type="entry name" value="Periplasmic binding protein-like II"/>
    <property type="match status" value="1"/>
</dbReference>
<dbReference type="Proteomes" id="UP000321157">
    <property type="component" value="Unassembled WGS sequence"/>
</dbReference>
<keyword evidence="5 6" id="KW-0449">Lipoprotein</keyword>
<organism evidence="9 10">
    <name type="scientific">Aneurinibacillus danicus</name>
    <dbReference type="NCBI Taxonomy" id="267746"/>
    <lineage>
        <taxon>Bacteria</taxon>
        <taxon>Bacillati</taxon>
        <taxon>Bacillota</taxon>
        <taxon>Bacilli</taxon>
        <taxon>Bacillales</taxon>
        <taxon>Paenibacillaceae</taxon>
        <taxon>Aneurinibacillus group</taxon>
        <taxon>Aneurinibacillus</taxon>
    </lineage>
</organism>
<dbReference type="InterPro" id="IPR004872">
    <property type="entry name" value="Lipoprotein_NlpA"/>
</dbReference>
<comment type="caution">
    <text evidence="9">The sequence shown here is derived from an EMBL/GenBank/DDBJ whole genome shotgun (WGS) entry which is preliminary data.</text>
</comment>
<comment type="similarity">
    <text evidence="6">Belongs to the nlpA lipoprotein family.</text>
</comment>
<feature type="lipid moiety-binding region" description="S-diacylglycerol cysteine" evidence="7">
    <location>
        <position position="21"/>
    </location>
</feature>
<dbReference type="PIRSF" id="PIRSF002854">
    <property type="entry name" value="MetQ"/>
    <property type="match status" value="1"/>
</dbReference>
<dbReference type="PANTHER" id="PTHR30429:SF0">
    <property type="entry name" value="METHIONINE-BINDING LIPOPROTEIN METQ"/>
    <property type="match status" value="1"/>
</dbReference>
<evidence type="ECO:0000256" key="1">
    <source>
        <dbReference type="ARBA" id="ARBA00004635"/>
    </source>
</evidence>
<keyword evidence="2 8" id="KW-0732">Signal</keyword>
<dbReference type="Pfam" id="PF03180">
    <property type="entry name" value="Lipoprotein_9"/>
    <property type="match status" value="1"/>
</dbReference>
<dbReference type="Gene3D" id="3.40.190.10">
    <property type="entry name" value="Periplasmic binding protein-like II"/>
    <property type="match status" value="2"/>
</dbReference>
<dbReference type="GO" id="GO:0016020">
    <property type="term" value="C:membrane"/>
    <property type="evidence" value="ECO:0007669"/>
    <property type="project" value="UniProtKB-SubCell"/>
</dbReference>